<dbReference type="InterPro" id="IPR044210">
    <property type="entry name" value="Tfc3-like"/>
</dbReference>
<reference evidence="3 4" key="1">
    <citation type="journal article" date="2021" name="BMC Genomics">
        <title>Datura genome reveals duplications of psychoactive alkaloid biosynthetic genes and high mutation rate following tissue culture.</title>
        <authorList>
            <person name="Rajewski A."/>
            <person name="Carter-House D."/>
            <person name="Stajich J."/>
            <person name="Litt A."/>
        </authorList>
    </citation>
    <scope>NUCLEOTIDE SEQUENCE [LARGE SCALE GENOMIC DNA]</scope>
    <source>
        <strain evidence="3">AR-01</strain>
    </source>
</reference>
<evidence type="ECO:0000259" key="2">
    <source>
        <dbReference type="Pfam" id="PF24658"/>
    </source>
</evidence>
<feature type="domain" description="DUF7647" evidence="2">
    <location>
        <begin position="8"/>
        <end position="79"/>
    </location>
</feature>
<feature type="compositionally biased region" description="Basic residues" evidence="1">
    <location>
        <begin position="161"/>
        <end position="174"/>
    </location>
</feature>
<dbReference type="EMBL" id="JACEIK010000218">
    <property type="protein sequence ID" value="MCD7452654.1"/>
    <property type="molecule type" value="Genomic_DNA"/>
</dbReference>
<dbReference type="Proteomes" id="UP000823775">
    <property type="component" value="Unassembled WGS sequence"/>
</dbReference>
<gene>
    <name evidence="3" type="ORF">HAX54_017714</name>
</gene>
<evidence type="ECO:0000256" key="1">
    <source>
        <dbReference type="SAM" id="MobiDB-lite"/>
    </source>
</evidence>
<dbReference type="PANTHER" id="PTHR15180">
    <property type="entry name" value="GENERAL TRANSCRIPTION FACTOR 3C POLYPEPTIDE 1"/>
    <property type="match status" value="1"/>
</dbReference>
<name>A0ABS8S1F1_DATST</name>
<protein>
    <recommendedName>
        <fullName evidence="2">DUF7647 domain-containing protein</fullName>
    </recommendedName>
</protein>
<feature type="region of interest" description="Disordered" evidence="1">
    <location>
        <begin position="146"/>
        <end position="183"/>
    </location>
</feature>
<organism evidence="3 4">
    <name type="scientific">Datura stramonium</name>
    <name type="common">Jimsonweed</name>
    <name type="synonym">Common thornapple</name>
    <dbReference type="NCBI Taxonomy" id="4076"/>
    <lineage>
        <taxon>Eukaryota</taxon>
        <taxon>Viridiplantae</taxon>
        <taxon>Streptophyta</taxon>
        <taxon>Embryophyta</taxon>
        <taxon>Tracheophyta</taxon>
        <taxon>Spermatophyta</taxon>
        <taxon>Magnoliopsida</taxon>
        <taxon>eudicotyledons</taxon>
        <taxon>Gunneridae</taxon>
        <taxon>Pentapetalae</taxon>
        <taxon>asterids</taxon>
        <taxon>lamiids</taxon>
        <taxon>Solanales</taxon>
        <taxon>Solanaceae</taxon>
        <taxon>Solanoideae</taxon>
        <taxon>Datureae</taxon>
        <taxon>Datura</taxon>
    </lineage>
</organism>
<evidence type="ECO:0000313" key="4">
    <source>
        <dbReference type="Proteomes" id="UP000823775"/>
    </source>
</evidence>
<dbReference type="InterPro" id="IPR056064">
    <property type="entry name" value="DUF7647"/>
</dbReference>
<dbReference type="Pfam" id="PF24658">
    <property type="entry name" value="DUF7647"/>
    <property type="match status" value="1"/>
</dbReference>
<proteinExistence type="predicted"/>
<comment type="caution">
    <text evidence="3">The sequence shown here is derived from an EMBL/GenBank/DDBJ whole genome shotgun (WGS) entry which is preliminary data.</text>
</comment>
<accession>A0ABS8S1F1</accession>
<sequence length="500" mass="57067">MWWTSRKYCRSPHTTLTLVLELKPYIEEPVCSVGSSHFIHCPDLRPQIRHDFVLSSKKAVEEYWNTLEYCYSASDQNHACIPWLRISVCTESGKQNVGRFAFLFHHGLARVMTADQRAELLKRVINVWPLEETFIQGVFDRASDAGKDGILPHQGSPKLSPAKKRKRPVRRKSSKHMEAGPEFGQSQTTCFLDKHVLSRAKPTRREGLCWTDDVDRQLVIEYARHRAALGAKFNRVDWGKLQNLPAPPDACRRRMSSLRISREFRKAVMRLCNVLSQRYVDYLEKSKDKTLNHEELFKLIFLCSSKSPLVPTLLAETLRRHSEHDLFAAFNYLRDKSFCGDVFHLCALLSSGELSIAPCLPDEGVGELEDSRISKRKYDDSEFSDSDSVSFDLGDDQVNELHDSGVPCTAVSPTESPWQAMTTYAERVCSFLGSCSGTELCYVRKCLDLFIQLSKWLVTKEAFGRVLKVWPELTVSYLPVFFASSDEVSCTCLELPMKEL</sequence>
<keyword evidence="4" id="KW-1185">Reference proteome</keyword>
<evidence type="ECO:0000313" key="3">
    <source>
        <dbReference type="EMBL" id="MCD7452654.1"/>
    </source>
</evidence>
<dbReference type="PANTHER" id="PTHR15180:SF1">
    <property type="entry name" value="GENERAL TRANSCRIPTION FACTOR 3C POLYPEPTIDE 1"/>
    <property type="match status" value="1"/>
</dbReference>